<gene>
    <name evidence="1" type="ordered locus">AFE_0585</name>
</gene>
<dbReference type="HOGENOM" id="CLU_2520049_0_0_6"/>
<dbReference type="EMBL" id="CP001219">
    <property type="protein sequence ID" value="ACK79474.1"/>
    <property type="molecule type" value="Genomic_DNA"/>
</dbReference>
<name>B7J5A2_ACIF2</name>
<dbReference type="Proteomes" id="UP000001362">
    <property type="component" value="Chromosome"/>
</dbReference>
<dbReference type="AlphaFoldDB" id="B7J5A2"/>
<keyword evidence="2" id="KW-1185">Reference proteome</keyword>
<protein>
    <submittedName>
        <fullName evidence="1">Uncharacterized protein</fullName>
    </submittedName>
</protein>
<evidence type="ECO:0000313" key="1">
    <source>
        <dbReference type="EMBL" id="ACK79474.1"/>
    </source>
</evidence>
<sequence length="84" mass="9344">MPNAPVHLGFDLTRPSLGLRLFFKGFDLQWLPFFAYPHLPANDEAVPVLSCGNAGQDSLLMILLTTFTGAEMEQKGKMEHNILL</sequence>
<dbReference type="KEGG" id="afr:AFE_0585"/>
<organism evidence="1 2">
    <name type="scientific">Acidithiobacillus ferrooxidans (strain ATCC 23270 / DSM 14882 / CIP 104768 / NCIMB 8455)</name>
    <name type="common">Ferrobacillus ferrooxidans (strain ATCC 23270)</name>
    <dbReference type="NCBI Taxonomy" id="243159"/>
    <lineage>
        <taxon>Bacteria</taxon>
        <taxon>Pseudomonadati</taxon>
        <taxon>Pseudomonadota</taxon>
        <taxon>Acidithiobacillia</taxon>
        <taxon>Acidithiobacillales</taxon>
        <taxon>Acidithiobacillaceae</taxon>
        <taxon>Acidithiobacillus</taxon>
    </lineage>
</organism>
<accession>B7J5A2</accession>
<dbReference type="PaxDb" id="243159-AFE_0585"/>
<reference evidence="1 2" key="1">
    <citation type="journal article" date="2008" name="BMC Genomics">
        <title>Acidithiobacillus ferrooxidans metabolism: from genome sequence to industrial applications.</title>
        <authorList>
            <person name="Valdes J."/>
            <person name="Pedroso I."/>
            <person name="Quatrini R."/>
            <person name="Dodson R.J."/>
            <person name="Tettelin H."/>
            <person name="Blake R.II."/>
            <person name="Eisen J.A."/>
            <person name="Holmes D.S."/>
        </authorList>
    </citation>
    <scope>NUCLEOTIDE SEQUENCE [LARGE SCALE GENOMIC DNA]</scope>
    <source>
        <strain evidence="2">ATCC 23270 / DSM 14882 / CIP 104768 / NCIMB 8455</strain>
    </source>
</reference>
<proteinExistence type="predicted"/>
<evidence type="ECO:0000313" key="2">
    <source>
        <dbReference type="Proteomes" id="UP000001362"/>
    </source>
</evidence>